<accession>A0A4Q0T4P2</accession>
<dbReference type="EMBL" id="RDSM01000001">
    <property type="protein sequence ID" value="RXH58307.1"/>
    <property type="molecule type" value="Genomic_DNA"/>
</dbReference>
<proteinExistence type="predicted"/>
<evidence type="ECO:0000313" key="3">
    <source>
        <dbReference type="Proteomes" id="UP000289437"/>
    </source>
</evidence>
<feature type="domain" description="ABM" evidence="1">
    <location>
        <begin position="19"/>
        <end position="108"/>
    </location>
</feature>
<dbReference type="SUPFAM" id="SSF54909">
    <property type="entry name" value="Dimeric alpha+beta barrel"/>
    <property type="match status" value="1"/>
</dbReference>
<dbReference type="PROSITE" id="PS51725">
    <property type="entry name" value="ABM"/>
    <property type="match status" value="1"/>
</dbReference>
<dbReference type="GO" id="GO:0005829">
    <property type="term" value="C:cytosol"/>
    <property type="evidence" value="ECO:0007669"/>
    <property type="project" value="TreeGrafter"/>
</dbReference>
<dbReference type="Proteomes" id="UP000289437">
    <property type="component" value="Unassembled WGS sequence"/>
</dbReference>
<dbReference type="PANTHER" id="PTHR33336:SF1">
    <property type="entry name" value="(4S)-4-HYDROXY-5-PHOSPHONOOXYPENTANE-2,3-DIONE ISOMERASE"/>
    <property type="match status" value="1"/>
</dbReference>
<comment type="caution">
    <text evidence="2">The sequence shown here is derived from an EMBL/GenBank/DDBJ whole genome shotgun (WGS) entry which is preliminary data.</text>
</comment>
<dbReference type="AlphaFoldDB" id="A0A4Q0T4P2"/>
<protein>
    <recommendedName>
        <fullName evidence="1">ABM domain-containing protein</fullName>
    </recommendedName>
</protein>
<evidence type="ECO:0000259" key="1">
    <source>
        <dbReference type="PROSITE" id="PS51725"/>
    </source>
</evidence>
<name>A0A4Q0T4P2_9BACT</name>
<dbReference type="Gene3D" id="3.30.70.100">
    <property type="match status" value="1"/>
</dbReference>
<dbReference type="InterPro" id="IPR011008">
    <property type="entry name" value="Dimeric_a/b-barrel"/>
</dbReference>
<dbReference type="GO" id="GO:0016491">
    <property type="term" value="F:oxidoreductase activity"/>
    <property type="evidence" value="ECO:0007669"/>
    <property type="project" value="TreeGrafter"/>
</dbReference>
<gene>
    <name evidence="2" type="ORF">GRAN_1617</name>
</gene>
<dbReference type="InterPro" id="IPR050744">
    <property type="entry name" value="AI-2_Isomerase_LsrG"/>
</dbReference>
<organism evidence="2 3">
    <name type="scientific">Granulicella sibirica</name>
    <dbReference type="NCBI Taxonomy" id="2479048"/>
    <lineage>
        <taxon>Bacteria</taxon>
        <taxon>Pseudomonadati</taxon>
        <taxon>Acidobacteriota</taxon>
        <taxon>Terriglobia</taxon>
        <taxon>Terriglobales</taxon>
        <taxon>Acidobacteriaceae</taxon>
        <taxon>Granulicella</taxon>
    </lineage>
</organism>
<reference evidence="3" key="2">
    <citation type="submission" date="2019-02" db="EMBL/GenBank/DDBJ databases">
        <title>Granulicella sibirica sp. nov., a psychrotolerant acidobacterium isolated from an organic soil layer in forested tundra, West Siberia.</title>
        <authorList>
            <person name="Oshkin I.Y."/>
            <person name="Kulichevskaya I.S."/>
            <person name="Rijpstra W.I.C."/>
            <person name="Sinninghe Damste J.S."/>
            <person name="Rakitin A.L."/>
            <person name="Ravin N.V."/>
            <person name="Dedysh S.N."/>
        </authorList>
    </citation>
    <scope>NUCLEOTIDE SEQUENCE [LARGE SCALE GENOMIC DNA]</scope>
    <source>
        <strain evidence="3">AF10</strain>
    </source>
</reference>
<sequence length="114" mass="13146">MVIKAKERVFLLPSTSTAFVVIAELQVPIEHREEFLKICQFDSEHSVADEPGCRQFDVLIQPESPETIVLYEVYDDRAAFDTHLTMPHFAPFAEGLERLNIPKPNVRFFTRNNP</sequence>
<keyword evidence="3" id="KW-1185">Reference proteome</keyword>
<reference evidence="2 3" key="1">
    <citation type="submission" date="2018-11" db="EMBL/GenBank/DDBJ databases">
        <authorList>
            <person name="Mardanov A.V."/>
            <person name="Ravin N.V."/>
            <person name="Dedysh S.N."/>
        </authorList>
    </citation>
    <scope>NUCLEOTIDE SEQUENCE [LARGE SCALE GENOMIC DNA]</scope>
    <source>
        <strain evidence="2 3">AF10</strain>
    </source>
</reference>
<dbReference type="PANTHER" id="PTHR33336">
    <property type="entry name" value="QUINOL MONOOXYGENASE YGIN-RELATED"/>
    <property type="match status" value="1"/>
</dbReference>
<dbReference type="InterPro" id="IPR007138">
    <property type="entry name" value="ABM_dom"/>
</dbReference>
<dbReference type="Pfam" id="PF03992">
    <property type="entry name" value="ABM"/>
    <property type="match status" value="1"/>
</dbReference>
<evidence type="ECO:0000313" key="2">
    <source>
        <dbReference type="EMBL" id="RXH58307.1"/>
    </source>
</evidence>